<dbReference type="GeneID" id="13393911"/>
<evidence type="ECO:0000313" key="2">
    <source>
        <dbReference type="Proteomes" id="UP000008062"/>
    </source>
</evidence>
<gene>
    <name evidence="1" type="ORF">MYCGRDRAFT_93127</name>
</gene>
<accession>F9XBM5</accession>
<dbReference type="InterPro" id="IPR036866">
    <property type="entry name" value="RibonucZ/Hydroxyglut_hydro"/>
</dbReference>
<dbReference type="Gene3D" id="3.60.15.10">
    <property type="entry name" value="Ribonuclease Z/Hydroxyacylglutathione hydrolase-like"/>
    <property type="match status" value="1"/>
</dbReference>
<proteinExistence type="predicted"/>
<name>F9XBM5_ZYMTI</name>
<reference evidence="1 2" key="1">
    <citation type="journal article" date="2011" name="PLoS Genet.">
        <title>Finished genome of the fungal wheat pathogen Mycosphaerella graminicola reveals dispensome structure, chromosome plasticity, and stealth pathogenesis.</title>
        <authorList>
            <person name="Goodwin S.B."/>
            <person name="Ben M'barek S."/>
            <person name="Dhillon B."/>
            <person name="Wittenberg A.H.J."/>
            <person name="Crane C.F."/>
            <person name="Hane J.K."/>
            <person name="Foster A.J."/>
            <person name="Van der Lee T.A.J."/>
            <person name="Grimwood J."/>
            <person name="Aerts A."/>
            <person name="Antoniw J."/>
            <person name="Bailey A."/>
            <person name="Bluhm B."/>
            <person name="Bowler J."/>
            <person name="Bristow J."/>
            <person name="van der Burgt A."/>
            <person name="Canto-Canche B."/>
            <person name="Churchill A.C.L."/>
            <person name="Conde-Ferraez L."/>
            <person name="Cools H.J."/>
            <person name="Coutinho P.M."/>
            <person name="Csukai M."/>
            <person name="Dehal P."/>
            <person name="De Wit P."/>
            <person name="Donzelli B."/>
            <person name="van de Geest H.C."/>
            <person name="van Ham R.C.H.J."/>
            <person name="Hammond-Kosack K.E."/>
            <person name="Henrissat B."/>
            <person name="Kilian A."/>
            <person name="Kobayashi A.K."/>
            <person name="Koopmann E."/>
            <person name="Kourmpetis Y."/>
            <person name="Kuzniar A."/>
            <person name="Lindquist E."/>
            <person name="Lombard V."/>
            <person name="Maliepaard C."/>
            <person name="Martins N."/>
            <person name="Mehrabi R."/>
            <person name="Nap J.P.H."/>
            <person name="Ponomarenko A."/>
            <person name="Rudd J.J."/>
            <person name="Salamov A."/>
            <person name="Schmutz J."/>
            <person name="Schouten H.J."/>
            <person name="Shapiro H."/>
            <person name="Stergiopoulos I."/>
            <person name="Torriani S.F.F."/>
            <person name="Tu H."/>
            <person name="de Vries R.P."/>
            <person name="Waalwijk C."/>
            <person name="Ware S.B."/>
            <person name="Wiebenga A."/>
            <person name="Zwiers L.-H."/>
            <person name="Oliver R.P."/>
            <person name="Grigoriev I.V."/>
            <person name="Kema G.H.J."/>
        </authorList>
    </citation>
    <scope>NUCLEOTIDE SEQUENCE [LARGE SCALE GENOMIC DNA]</scope>
    <source>
        <strain evidence="2">CBS 115943 / IPO323</strain>
    </source>
</reference>
<keyword evidence="2" id="KW-1185">Reference proteome</keyword>
<dbReference type="EMBL" id="CM001200">
    <property type="protein sequence ID" value="EGP87664.1"/>
    <property type="molecule type" value="Genomic_DNA"/>
</dbReference>
<dbReference type="InParanoid" id="F9XBM5"/>
<dbReference type="AlphaFoldDB" id="F9XBM5"/>
<dbReference type="RefSeq" id="XP_003852688.1">
    <property type="nucleotide sequence ID" value="XM_003852640.1"/>
</dbReference>
<dbReference type="eggNOG" id="ENOG502SIPA">
    <property type="taxonomic scope" value="Eukaryota"/>
</dbReference>
<dbReference type="KEGG" id="ztr:MYCGRDRAFT_93127"/>
<organism evidence="1 2">
    <name type="scientific">Zymoseptoria tritici (strain CBS 115943 / IPO323)</name>
    <name type="common">Speckled leaf blotch fungus</name>
    <name type="synonym">Septoria tritici</name>
    <dbReference type="NCBI Taxonomy" id="336722"/>
    <lineage>
        <taxon>Eukaryota</taxon>
        <taxon>Fungi</taxon>
        <taxon>Dikarya</taxon>
        <taxon>Ascomycota</taxon>
        <taxon>Pezizomycotina</taxon>
        <taxon>Dothideomycetes</taxon>
        <taxon>Dothideomycetidae</taxon>
        <taxon>Mycosphaerellales</taxon>
        <taxon>Mycosphaerellaceae</taxon>
        <taxon>Zymoseptoria</taxon>
    </lineage>
</organism>
<sequence>MQPDQSRTKHKPIKAGPCTEFGTLVAVNGKLAHDTWARRAVVDPDAPGMRSAYTRAYAGPIWMLRGFRQLRVANAGIGFATLSDGATIRRSIRIGRDDRAVVNMTRSTQSTYTMASTAVHQQLDSGSVPNHVSNVAPAGTKFHLLAVVWLEADEGSVLHGGNTSLHDTKEIPTVNKRRALPILCPHQPPDRGSDTEGHRDLGSYGFIGMQINMPERDGPVHLRPLPCHRNWRDGIPQGWLARDHPAWSRSTHRLNQLERLTKDKVVPSHDETTFLELQVQQNKDGGFFT</sequence>
<dbReference type="OrthoDB" id="10250730at2759"/>
<dbReference type="STRING" id="336722.F9XBM5"/>
<protein>
    <submittedName>
        <fullName evidence="1">Uncharacterized protein</fullName>
    </submittedName>
</protein>
<evidence type="ECO:0000313" key="1">
    <source>
        <dbReference type="EMBL" id="EGP87664.1"/>
    </source>
</evidence>
<dbReference type="HOGENOM" id="CLU_963802_0_0_1"/>
<dbReference type="Proteomes" id="UP000008062">
    <property type="component" value="Chromosome 5"/>
</dbReference>